<protein>
    <submittedName>
        <fullName evidence="1">Uncharacterized protein</fullName>
    </submittedName>
</protein>
<dbReference type="Proteomes" id="UP000612282">
    <property type="component" value="Unassembled WGS sequence"/>
</dbReference>
<keyword evidence="2" id="KW-1185">Reference proteome</keyword>
<dbReference type="RefSeq" id="WP_203806581.1">
    <property type="nucleotide sequence ID" value="NZ_BAAAQE010000046.1"/>
</dbReference>
<evidence type="ECO:0000313" key="1">
    <source>
        <dbReference type="EMBL" id="GID59991.1"/>
    </source>
</evidence>
<organism evidence="1 2">
    <name type="scientific">Actinoplanes couchii</name>
    <dbReference type="NCBI Taxonomy" id="403638"/>
    <lineage>
        <taxon>Bacteria</taxon>
        <taxon>Bacillati</taxon>
        <taxon>Actinomycetota</taxon>
        <taxon>Actinomycetes</taxon>
        <taxon>Micromonosporales</taxon>
        <taxon>Micromonosporaceae</taxon>
        <taxon>Actinoplanes</taxon>
    </lineage>
</organism>
<gene>
    <name evidence="1" type="ORF">Aco03nite_083950</name>
</gene>
<name>A0ABQ3XNB5_9ACTN</name>
<evidence type="ECO:0000313" key="2">
    <source>
        <dbReference type="Proteomes" id="UP000612282"/>
    </source>
</evidence>
<proteinExistence type="predicted"/>
<sequence length="138" mass="15404">MNGLWSGTAMMLEAVVVEALERREWARADQARLRWASCLHRQGRCDDAVQVLQQGWDAAGIGERDGLVVAAMLGIRLLRRCQREDEAGALWVAIQAGTTRRMRGRALHHLLSPANSELHEIGDRTHGRVCAYRHRAGA</sequence>
<dbReference type="EMBL" id="BOMG01000103">
    <property type="protein sequence ID" value="GID59991.1"/>
    <property type="molecule type" value="Genomic_DNA"/>
</dbReference>
<reference evidence="1 2" key="1">
    <citation type="submission" date="2021-01" db="EMBL/GenBank/DDBJ databases">
        <title>Whole genome shotgun sequence of Actinoplanes couchii NBRC 106145.</title>
        <authorList>
            <person name="Komaki H."/>
            <person name="Tamura T."/>
        </authorList>
    </citation>
    <scope>NUCLEOTIDE SEQUENCE [LARGE SCALE GENOMIC DNA]</scope>
    <source>
        <strain evidence="1 2">NBRC 106145</strain>
    </source>
</reference>
<comment type="caution">
    <text evidence="1">The sequence shown here is derived from an EMBL/GenBank/DDBJ whole genome shotgun (WGS) entry which is preliminary data.</text>
</comment>
<accession>A0ABQ3XNB5</accession>